<feature type="region of interest" description="Disordered" evidence="3">
    <location>
        <begin position="1"/>
        <end position="21"/>
    </location>
</feature>
<dbReference type="PANTHER" id="PTHR12304:SF4">
    <property type="entry name" value="URIDINE NUCLEOSIDASE"/>
    <property type="match status" value="1"/>
</dbReference>
<proteinExistence type="predicted"/>
<dbReference type="OrthoDB" id="9797882at2"/>
<protein>
    <submittedName>
        <fullName evidence="5">Nucleoside hydrolase</fullName>
    </submittedName>
</protein>
<dbReference type="Proteomes" id="UP000305709">
    <property type="component" value="Unassembled WGS sequence"/>
</dbReference>
<evidence type="ECO:0000256" key="1">
    <source>
        <dbReference type="ARBA" id="ARBA00022801"/>
    </source>
</evidence>
<keyword evidence="2" id="KW-0326">Glycosidase</keyword>
<feature type="region of interest" description="Disordered" evidence="3">
    <location>
        <begin position="294"/>
        <end position="314"/>
    </location>
</feature>
<keyword evidence="6" id="KW-1185">Reference proteome</keyword>
<gene>
    <name evidence="5" type="ORF">FHG71_09560</name>
</gene>
<evidence type="ECO:0000313" key="6">
    <source>
        <dbReference type="Proteomes" id="UP000305709"/>
    </source>
</evidence>
<keyword evidence="1 5" id="KW-0378">Hydrolase</keyword>
<dbReference type="CDD" id="cd02650">
    <property type="entry name" value="nuc_hydro_CaPnhB"/>
    <property type="match status" value="1"/>
</dbReference>
<dbReference type="GO" id="GO:0008477">
    <property type="term" value="F:purine nucleosidase activity"/>
    <property type="evidence" value="ECO:0007669"/>
    <property type="project" value="TreeGrafter"/>
</dbReference>
<dbReference type="Pfam" id="PF01156">
    <property type="entry name" value="IU_nuc_hydro"/>
    <property type="match status" value="1"/>
</dbReference>
<organism evidence="5 6">
    <name type="scientific">Rubellimicrobium roseum</name>
    <dbReference type="NCBI Taxonomy" id="687525"/>
    <lineage>
        <taxon>Bacteria</taxon>
        <taxon>Pseudomonadati</taxon>
        <taxon>Pseudomonadota</taxon>
        <taxon>Alphaproteobacteria</taxon>
        <taxon>Rhodobacterales</taxon>
        <taxon>Roseobacteraceae</taxon>
        <taxon>Rubellimicrobium</taxon>
    </lineage>
</organism>
<dbReference type="InterPro" id="IPR015910">
    <property type="entry name" value="I/U_nuclsd_hydro_CS"/>
</dbReference>
<evidence type="ECO:0000256" key="3">
    <source>
        <dbReference type="SAM" id="MobiDB-lite"/>
    </source>
</evidence>
<dbReference type="Gene3D" id="3.90.245.10">
    <property type="entry name" value="Ribonucleoside hydrolase-like"/>
    <property type="match status" value="1"/>
</dbReference>
<dbReference type="SUPFAM" id="SSF53590">
    <property type="entry name" value="Nucleoside hydrolase"/>
    <property type="match status" value="1"/>
</dbReference>
<reference evidence="5 6" key="1">
    <citation type="submission" date="2019-06" db="EMBL/GenBank/DDBJ databases">
        <authorList>
            <person name="Jiang L."/>
        </authorList>
    </citation>
    <scope>NUCLEOTIDE SEQUENCE [LARGE SCALE GENOMIC DNA]</scope>
    <source>
        <strain evidence="5 6">YIM 48858</strain>
    </source>
</reference>
<dbReference type="AlphaFoldDB" id="A0A5C4NDI1"/>
<feature type="compositionally biased region" description="Basic and acidic residues" evidence="3">
    <location>
        <begin position="8"/>
        <end position="21"/>
    </location>
</feature>
<dbReference type="PANTHER" id="PTHR12304">
    <property type="entry name" value="INOSINE-URIDINE PREFERRING NUCLEOSIDE HYDROLASE"/>
    <property type="match status" value="1"/>
</dbReference>
<evidence type="ECO:0000259" key="4">
    <source>
        <dbReference type="Pfam" id="PF01156"/>
    </source>
</evidence>
<evidence type="ECO:0000313" key="5">
    <source>
        <dbReference type="EMBL" id="TNC71975.1"/>
    </source>
</evidence>
<dbReference type="EMBL" id="VDFV01000010">
    <property type="protein sequence ID" value="TNC71975.1"/>
    <property type="molecule type" value="Genomic_DNA"/>
</dbReference>
<evidence type="ECO:0000256" key="2">
    <source>
        <dbReference type="ARBA" id="ARBA00023295"/>
    </source>
</evidence>
<feature type="domain" description="Inosine/uridine-preferring nucleoside hydrolase" evidence="4">
    <location>
        <begin position="24"/>
        <end position="326"/>
    </location>
</feature>
<dbReference type="PROSITE" id="PS01247">
    <property type="entry name" value="IUNH"/>
    <property type="match status" value="1"/>
</dbReference>
<sequence>MLDSSGPGEDRRPTTEGDPKTMKLVLDCDPGVDDAVAVMLALASPEVELLGLSTVFGNAPVDVTTRNARTLLRAGGRPDLPVAKGAHGPLVGRFGGGVPFIHGKDGLGDGNVARASEDDRPPDLSAVELLRREVLAAPGEVTLLAVGPLTNIALFARVHPEAARQVARVVVMGGNALSPGNITPGAEANIHNDPEAADIVMGFDWPVAMVGLDVTDGIVLGPAHLDAIGSGGTPAHDLLARAVPLYRQFYKDFNDIDGVAAHDPAALALLLVPDLFDTEDWPIRVELSGIGRGKTWPQTRRRPTPPPGWEGRPPVQVATGARSEAVADFIADRIAKARFGT</sequence>
<dbReference type="RefSeq" id="WP_139081405.1">
    <property type="nucleotide sequence ID" value="NZ_VDFV01000010.1"/>
</dbReference>
<dbReference type="InterPro" id="IPR001910">
    <property type="entry name" value="Inosine/uridine_hydrolase_dom"/>
</dbReference>
<dbReference type="InterPro" id="IPR036452">
    <property type="entry name" value="Ribo_hydro-like"/>
</dbReference>
<dbReference type="InterPro" id="IPR023186">
    <property type="entry name" value="IUNH"/>
</dbReference>
<dbReference type="GO" id="GO:0005829">
    <property type="term" value="C:cytosol"/>
    <property type="evidence" value="ECO:0007669"/>
    <property type="project" value="TreeGrafter"/>
</dbReference>
<accession>A0A5C4NDI1</accession>
<dbReference type="GO" id="GO:0006152">
    <property type="term" value="P:purine nucleoside catabolic process"/>
    <property type="evidence" value="ECO:0007669"/>
    <property type="project" value="TreeGrafter"/>
</dbReference>
<dbReference type="GO" id="GO:0045437">
    <property type="term" value="F:uridine nucleosidase activity"/>
    <property type="evidence" value="ECO:0007669"/>
    <property type="project" value="UniProtKB-ARBA"/>
</dbReference>
<comment type="caution">
    <text evidence="5">The sequence shown here is derived from an EMBL/GenBank/DDBJ whole genome shotgun (WGS) entry which is preliminary data.</text>
</comment>
<name>A0A5C4NDI1_9RHOB</name>